<dbReference type="Proteomes" id="UP001235939">
    <property type="component" value="Chromosome 05"/>
</dbReference>
<evidence type="ECO:0000256" key="11">
    <source>
        <dbReference type="SAM" id="SignalP"/>
    </source>
</evidence>
<feature type="signal peptide" evidence="11">
    <location>
        <begin position="1"/>
        <end position="18"/>
    </location>
</feature>
<keyword evidence="15" id="KW-1185">Reference proteome</keyword>
<evidence type="ECO:0000256" key="9">
    <source>
        <dbReference type="ARBA" id="ARBA00023235"/>
    </source>
</evidence>
<dbReference type="InterPro" id="IPR011992">
    <property type="entry name" value="EF-hand-dom_pair"/>
</dbReference>
<dbReference type="Pfam" id="PF13499">
    <property type="entry name" value="EF-hand_7"/>
    <property type="match status" value="1"/>
</dbReference>
<evidence type="ECO:0000256" key="7">
    <source>
        <dbReference type="ARBA" id="ARBA00023110"/>
    </source>
</evidence>
<dbReference type="InterPro" id="IPR001179">
    <property type="entry name" value="PPIase_FKBP_dom"/>
</dbReference>
<dbReference type="PROSITE" id="PS00018">
    <property type="entry name" value="EF_HAND_1"/>
    <property type="match status" value="1"/>
</dbReference>
<dbReference type="InterPro" id="IPR002048">
    <property type="entry name" value="EF_hand_dom"/>
</dbReference>
<feature type="domain" description="PPIase FKBP-type" evidence="12">
    <location>
        <begin position="40"/>
        <end position="128"/>
    </location>
</feature>
<evidence type="ECO:0000313" key="15">
    <source>
        <dbReference type="Proteomes" id="UP001235939"/>
    </source>
</evidence>
<proteinExistence type="predicted"/>
<dbReference type="Pfam" id="PF00254">
    <property type="entry name" value="FKBP_C"/>
    <property type="match status" value="1"/>
</dbReference>
<dbReference type="PANTHER" id="PTHR46222:SF3">
    <property type="entry name" value="PEPTIDYLPROLYL ISOMERASE"/>
    <property type="match status" value="1"/>
</dbReference>
<feature type="chain" id="PRO_5046683066" description="peptidylprolyl isomerase" evidence="11">
    <location>
        <begin position="19"/>
        <end position="207"/>
    </location>
</feature>
<evidence type="ECO:0000256" key="4">
    <source>
        <dbReference type="ARBA" id="ARBA00022737"/>
    </source>
</evidence>
<dbReference type="SUPFAM" id="SSF54534">
    <property type="entry name" value="FKBP-like"/>
    <property type="match status" value="1"/>
</dbReference>
<dbReference type="Gene3D" id="3.10.50.40">
    <property type="match status" value="1"/>
</dbReference>
<evidence type="ECO:0000256" key="6">
    <source>
        <dbReference type="ARBA" id="ARBA00022837"/>
    </source>
</evidence>
<keyword evidence="9 10" id="KW-0413">Isomerase</keyword>
<evidence type="ECO:0000256" key="10">
    <source>
        <dbReference type="PROSITE-ProRule" id="PRU00277"/>
    </source>
</evidence>
<comment type="catalytic activity">
    <reaction evidence="1 10">
        <text>[protein]-peptidylproline (omega=180) = [protein]-peptidylproline (omega=0)</text>
        <dbReference type="Rhea" id="RHEA:16237"/>
        <dbReference type="Rhea" id="RHEA-COMP:10747"/>
        <dbReference type="Rhea" id="RHEA-COMP:10748"/>
        <dbReference type="ChEBI" id="CHEBI:83833"/>
        <dbReference type="ChEBI" id="CHEBI:83834"/>
        <dbReference type="EC" id="5.2.1.8"/>
    </reaction>
</comment>
<gene>
    <name evidence="14" type="ORF">LAZ67_5004167</name>
</gene>
<keyword evidence="5" id="KW-0256">Endoplasmic reticulum</keyword>
<sequence>MHFLYLLFIFSLYACAKAEDELEIETLYRPEQCEQSSKKGDMLTLHYKGTLDDGKEFDSSFSRNEPFSFQLGVGQVIKGWDKGLGDMCIGEKRRLTVPPHLGYGDKGAGPRIPPKATLIFDVELLKIEEGPGPVNLFKEIDLNKDLQLTRDELSEYLQKQLPQAQAAGMTDLPDSNAIVEEIFIQEDKDRDGVISYEEFSGPKHDEL</sequence>
<dbReference type="InterPro" id="IPR052273">
    <property type="entry name" value="PPIase_FKBP"/>
</dbReference>
<keyword evidence="7 10" id="KW-0697">Rotamase</keyword>
<evidence type="ECO:0000256" key="1">
    <source>
        <dbReference type="ARBA" id="ARBA00000971"/>
    </source>
</evidence>
<feature type="domain" description="EF-hand" evidence="13">
    <location>
        <begin position="174"/>
        <end position="207"/>
    </location>
</feature>
<feature type="domain" description="EF-hand" evidence="13">
    <location>
        <begin position="135"/>
        <end position="163"/>
    </location>
</feature>
<dbReference type="PROSITE" id="PS50059">
    <property type="entry name" value="FKBP_PPIASE"/>
    <property type="match status" value="1"/>
</dbReference>
<dbReference type="Gene3D" id="1.10.238.10">
    <property type="entry name" value="EF-hand"/>
    <property type="match status" value="1"/>
</dbReference>
<protein>
    <recommendedName>
        <fullName evidence="2 10">peptidylprolyl isomerase</fullName>
        <ecNumber evidence="2 10">5.2.1.8</ecNumber>
    </recommendedName>
</protein>
<keyword evidence="8" id="KW-0325">Glycoprotein</keyword>
<keyword evidence="3 11" id="KW-0732">Signal</keyword>
<keyword evidence="4" id="KW-0677">Repeat</keyword>
<organism evidence="14 15">
    <name type="scientific">Cordylochernes scorpioides</name>
    <dbReference type="NCBI Taxonomy" id="51811"/>
    <lineage>
        <taxon>Eukaryota</taxon>
        <taxon>Metazoa</taxon>
        <taxon>Ecdysozoa</taxon>
        <taxon>Arthropoda</taxon>
        <taxon>Chelicerata</taxon>
        <taxon>Arachnida</taxon>
        <taxon>Pseudoscorpiones</taxon>
        <taxon>Cheliferoidea</taxon>
        <taxon>Chernetidae</taxon>
        <taxon>Cordylochernes</taxon>
    </lineage>
</organism>
<dbReference type="InterPro" id="IPR046357">
    <property type="entry name" value="PPIase_dom_sf"/>
</dbReference>
<accession>A0ABY6KHS9</accession>
<dbReference type="PANTHER" id="PTHR46222">
    <property type="entry name" value="PEPTIDYL-PROLYL CIS-TRANS ISOMERASE FKBP7/14"/>
    <property type="match status" value="1"/>
</dbReference>
<evidence type="ECO:0000259" key="13">
    <source>
        <dbReference type="PROSITE" id="PS50222"/>
    </source>
</evidence>
<evidence type="ECO:0000313" key="14">
    <source>
        <dbReference type="EMBL" id="UYV68381.1"/>
    </source>
</evidence>
<dbReference type="PROSITE" id="PS50222">
    <property type="entry name" value="EF_HAND_2"/>
    <property type="match status" value="2"/>
</dbReference>
<dbReference type="SUPFAM" id="SSF47473">
    <property type="entry name" value="EF-hand"/>
    <property type="match status" value="1"/>
</dbReference>
<evidence type="ECO:0000256" key="8">
    <source>
        <dbReference type="ARBA" id="ARBA00023180"/>
    </source>
</evidence>
<keyword evidence="6" id="KW-0106">Calcium</keyword>
<evidence type="ECO:0000256" key="5">
    <source>
        <dbReference type="ARBA" id="ARBA00022824"/>
    </source>
</evidence>
<name>A0ABY6KHS9_9ARAC</name>
<reference evidence="14 15" key="1">
    <citation type="submission" date="2022-01" db="EMBL/GenBank/DDBJ databases">
        <title>A chromosomal length assembly of Cordylochernes scorpioides.</title>
        <authorList>
            <person name="Zeh D."/>
            <person name="Zeh J."/>
        </authorList>
    </citation>
    <scope>NUCLEOTIDE SEQUENCE [LARGE SCALE GENOMIC DNA]</scope>
    <source>
        <strain evidence="14">IN4F17</strain>
        <tissue evidence="14">Whole Body</tissue>
    </source>
</reference>
<dbReference type="EC" id="5.2.1.8" evidence="2 10"/>
<evidence type="ECO:0000259" key="12">
    <source>
        <dbReference type="PROSITE" id="PS50059"/>
    </source>
</evidence>
<dbReference type="CDD" id="cd00051">
    <property type="entry name" value="EFh"/>
    <property type="match status" value="1"/>
</dbReference>
<dbReference type="InterPro" id="IPR018247">
    <property type="entry name" value="EF_Hand_1_Ca_BS"/>
</dbReference>
<evidence type="ECO:0000256" key="3">
    <source>
        <dbReference type="ARBA" id="ARBA00022729"/>
    </source>
</evidence>
<dbReference type="EMBL" id="CP092867">
    <property type="protein sequence ID" value="UYV68381.1"/>
    <property type="molecule type" value="Genomic_DNA"/>
</dbReference>
<evidence type="ECO:0000256" key="2">
    <source>
        <dbReference type="ARBA" id="ARBA00013194"/>
    </source>
</evidence>